<dbReference type="InterPro" id="IPR036755">
    <property type="entry name" value="SRS_dom_sf"/>
</dbReference>
<gene>
    <name evidence="4" type="ORF">CSUI_001000</name>
</gene>
<feature type="domain" description="SRS" evidence="3">
    <location>
        <begin position="189"/>
        <end position="298"/>
    </location>
</feature>
<dbReference type="Pfam" id="PF04092">
    <property type="entry name" value="SAG"/>
    <property type="match status" value="1"/>
</dbReference>
<feature type="region of interest" description="Disordered" evidence="1">
    <location>
        <begin position="307"/>
        <end position="338"/>
    </location>
</feature>
<proteinExistence type="predicted"/>
<feature type="signal peptide" evidence="2">
    <location>
        <begin position="1"/>
        <end position="25"/>
    </location>
</feature>
<dbReference type="GeneID" id="94424417"/>
<evidence type="ECO:0000313" key="4">
    <source>
        <dbReference type="EMBL" id="PHJ25148.1"/>
    </source>
</evidence>
<feature type="region of interest" description="Disordered" evidence="1">
    <location>
        <begin position="29"/>
        <end position="62"/>
    </location>
</feature>
<evidence type="ECO:0000256" key="1">
    <source>
        <dbReference type="SAM" id="MobiDB-lite"/>
    </source>
</evidence>
<dbReference type="VEuPathDB" id="ToxoDB:CSUI_001000"/>
<dbReference type="Gene3D" id="2.60.40.1320">
    <property type="entry name" value="SRS domain"/>
    <property type="match status" value="2"/>
</dbReference>
<dbReference type="GO" id="GO:0016020">
    <property type="term" value="C:membrane"/>
    <property type="evidence" value="ECO:0007669"/>
    <property type="project" value="InterPro"/>
</dbReference>
<dbReference type="InterPro" id="IPR007226">
    <property type="entry name" value="SRS_dom"/>
</dbReference>
<dbReference type="Proteomes" id="UP000221165">
    <property type="component" value="Unassembled WGS sequence"/>
</dbReference>
<feature type="chain" id="PRO_5012858299" evidence="2">
    <location>
        <begin position="26"/>
        <end position="360"/>
    </location>
</feature>
<evidence type="ECO:0000313" key="5">
    <source>
        <dbReference type="Proteomes" id="UP000221165"/>
    </source>
</evidence>
<accession>A0A2C6LD95</accession>
<sequence length="360" mass="37768">MAFAGRLRFAVKVTLLASAAGITRSLSEAAGAATPSPLDLDRAQLPPVIPEGSDPPLAPEELDPKECTYPTESGKDGILRLTTPPSQGIAFRCPEEGDFTPRTRGSVFRVNSDGSCDTSTPVLLRDIMSGFTDVVEAQGSKPSYRVFYSGGSPLDEDKQFCYVCSATRGEHAGKKCNIVITAPKAQLTNTATCGNEPRRYAVAAFSDDESDLAATFTCAARQPKLLPSLESKQAETGNFCAHQAALTEIAEGASLTEISTGAAGSKSYKLTLQSLPEKPRLFCFRCSTPGDANSRCDVLIYAPASKRTKQRGRNPDPGTSAVTTTTTTPASRSSGTLASSSSLYVSGVLAAAAVASFLSL</sequence>
<dbReference type="AlphaFoldDB" id="A0A2C6LD95"/>
<dbReference type="SUPFAM" id="SSF74877">
    <property type="entry name" value="Major surface antigen p30, SAG1"/>
    <property type="match status" value="2"/>
</dbReference>
<dbReference type="EMBL" id="MIGC01000392">
    <property type="protein sequence ID" value="PHJ25148.1"/>
    <property type="molecule type" value="Genomic_DNA"/>
</dbReference>
<keyword evidence="2" id="KW-0732">Signal</keyword>
<name>A0A2C6LD95_9APIC</name>
<organism evidence="4 5">
    <name type="scientific">Cystoisospora suis</name>
    <dbReference type="NCBI Taxonomy" id="483139"/>
    <lineage>
        <taxon>Eukaryota</taxon>
        <taxon>Sar</taxon>
        <taxon>Alveolata</taxon>
        <taxon>Apicomplexa</taxon>
        <taxon>Conoidasida</taxon>
        <taxon>Coccidia</taxon>
        <taxon>Eucoccidiorida</taxon>
        <taxon>Eimeriorina</taxon>
        <taxon>Sarcocystidae</taxon>
        <taxon>Cystoisospora</taxon>
    </lineage>
</organism>
<feature type="compositionally biased region" description="Low complexity" evidence="1">
    <location>
        <begin position="317"/>
        <end position="338"/>
    </location>
</feature>
<evidence type="ECO:0000256" key="2">
    <source>
        <dbReference type="SAM" id="SignalP"/>
    </source>
</evidence>
<protein>
    <submittedName>
        <fullName evidence="4">Sag-related sequence srs17b</fullName>
    </submittedName>
</protein>
<reference evidence="4 5" key="1">
    <citation type="journal article" date="2017" name="Int. J. Parasitol.">
        <title>The genome of the protozoan parasite Cystoisospora suis and a reverse vaccinology approach to identify vaccine candidates.</title>
        <authorList>
            <person name="Palmieri N."/>
            <person name="Shrestha A."/>
            <person name="Ruttkowski B."/>
            <person name="Beck T."/>
            <person name="Vogl C."/>
            <person name="Tomley F."/>
            <person name="Blake D.P."/>
            <person name="Joachim A."/>
        </authorList>
    </citation>
    <scope>NUCLEOTIDE SEQUENCE [LARGE SCALE GENOMIC DNA]</scope>
    <source>
        <strain evidence="4 5">Wien I</strain>
    </source>
</reference>
<dbReference type="OrthoDB" id="329875at2759"/>
<evidence type="ECO:0000259" key="3">
    <source>
        <dbReference type="Pfam" id="PF04092"/>
    </source>
</evidence>
<dbReference type="RefSeq" id="XP_067926820.1">
    <property type="nucleotide sequence ID" value="XM_068061206.1"/>
</dbReference>
<comment type="caution">
    <text evidence="4">The sequence shown here is derived from an EMBL/GenBank/DDBJ whole genome shotgun (WGS) entry which is preliminary data.</text>
</comment>
<keyword evidence="5" id="KW-1185">Reference proteome</keyword>